<dbReference type="InterPro" id="IPR027417">
    <property type="entry name" value="P-loop_NTPase"/>
</dbReference>
<dbReference type="EMBL" id="CP114413">
    <property type="protein sequence ID" value="WAZ19192.1"/>
    <property type="molecule type" value="Genomic_DNA"/>
</dbReference>
<sequence length="194" mass="20734">MYLLLSVLGATAALVVAHRFDLGTPETVVDVLVGLASAYLAWAAFRADRVEAGPVDLGKVMGELAVAVKNQWDSEAEVRRVNDPYPLPVAWRAADDLTESWPLLGDLARAWPGGPPGDPALWPPDAAGLAGQDAEIGQVFSGRVPTRRLVILGEPGAGKSVLLIRLLQDLIHAEVTATLYRYCFPWPPGIPASH</sequence>
<name>A0ABY7K7R0_9ACTN</name>
<dbReference type="SUPFAM" id="SSF52540">
    <property type="entry name" value="P-loop containing nucleoside triphosphate hydrolases"/>
    <property type="match status" value="1"/>
</dbReference>
<dbReference type="RefSeq" id="WP_269656876.1">
    <property type="nucleotide sequence ID" value="NZ_CP114413.1"/>
</dbReference>
<reference evidence="1" key="1">
    <citation type="submission" date="2022-12" db="EMBL/GenBank/DDBJ databases">
        <authorList>
            <person name="Ruckert C."/>
            <person name="Busche T."/>
            <person name="Kalinowski J."/>
            <person name="Wittmann C."/>
        </authorList>
    </citation>
    <scope>NUCLEOTIDE SEQUENCE</scope>
    <source>
        <strain evidence="1">DSM 40467</strain>
    </source>
</reference>
<proteinExistence type="predicted"/>
<organism evidence="1 2">
    <name type="scientific">Streptomyces cinnabarinus</name>
    <dbReference type="NCBI Taxonomy" id="67287"/>
    <lineage>
        <taxon>Bacteria</taxon>
        <taxon>Bacillati</taxon>
        <taxon>Actinomycetota</taxon>
        <taxon>Actinomycetes</taxon>
        <taxon>Kitasatosporales</taxon>
        <taxon>Streptomycetaceae</taxon>
        <taxon>Streptomyces</taxon>
    </lineage>
</organism>
<evidence type="ECO:0008006" key="3">
    <source>
        <dbReference type="Google" id="ProtNLM"/>
    </source>
</evidence>
<gene>
    <name evidence="1" type="ORF">STRCI_000226</name>
</gene>
<keyword evidence="2" id="KW-1185">Reference proteome</keyword>
<accession>A0ABY7K7R0</accession>
<evidence type="ECO:0000313" key="2">
    <source>
        <dbReference type="Proteomes" id="UP001164439"/>
    </source>
</evidence>
<evidence type="ECO:0000313" key="1">
    <source>
        <dbReference type="EMBL" id="WAZ19192.1"/>
    </source>
</evidence>
<dbReference type="Proteomes" id="UP001164439">
    <property type="component" value="Chromosome"/>
</dbReference>
<protein>
    <recommendedName>
        <fullName evidence="3">NACHT domain-containing protein</fullName>
    </recommendedName>
</protein>